<dbReference type="InterPro" id="IPR022061">
    <property type="entry name" value="DUF3617"/>
</dbReference>
<dbReference type="Pfam" id="PF12276">
    <property type="entry name" value="DUF3617"/>
    <property type="match status" value="1"/>
</dbReference>
<feature type="region of interest" description="Disordered" evidence="1">
    <location>
        <begin position="169"/>
        <end position="197"/>
    </location>
</feature>
<keyword evidence="4" id="KW-1185">Reference proteome</keyword>
<feature type="chain" id="PRO_5026828543" evidence="2">
    <location>
        <begin position="19"/>
        <end position="197"/>
    </location>
</feature>
<organism evidence="3 4">
    <name type="scientific">Pseudoduganella guangdongensis</name>
    <dbReference type="NCBI Taxonomy" id="2692179"/>
    <lineage>
        <taxon>Bacteria</taxon>
        <taxon>Pseudomonadati</taxon>
        <taxon>Pseudomonadota</taxon>
        <taxon>Betaproteobacteria</taxon>
        <taxon>Burkholderiales</taxon>
        <taxon>Oxalobacteraceae</taxon>
        <taxon>Telluria group</taxon>
        <taxon>Pseudoduganella</taxon>
    </lineage>
</organism>
<dbReference type="EMBL" id="WWCJ01000005">
    <property type="protein sequence ID" value="MYN02034.1"/>
    <property type="molecule type" value="Genomic_DNA"/>
</dbReference>
<evidence type="ECO:0000256" key="2">
    <source>
        <dbReference type="SAM" id="SignalP"/>
    </source>
</evidence>
<dbReference type="RefSeq" id="WP_161025042.1">
    <property type="nucleotide sequence ID" value="NZ_WWCJ01000005.1"/>
</dbReference>
<evidence type="ECO:0000256" key="1">
    <source>
        <dbReference type="SAM" id="MobiDB-lite"/>
    </source>
</evidence>
<protein>
    <submittedName>
        <fullName evidence="3">DUF3617 family protein</fullName>
    </submittedName>
</protein>
<sequence>MRKTAMLLLCMAALPAMAQTLKPGLWEMNNRIASASPETMAVMQAAQQQLGNMAPEQRKSLEQMMARHGVNLNLGNDGGVKVTYCLTKEMAERQELPTGQPGQCSATRTPVPGGMNVAFTCARPQSSGNGQVIFNGDTAFSMRMNVNSAAHGKPQTMLVEGSGRWLGADCGSVQPPAPMAPISKPGPDVKPLTRPAP</sequence>
<reference evidence="3 4" key="1">
    <citation type="submission" date="2019-12" db="EMBL/GenBank/DDBJ databases">
        <title>Novel species isolated from a subtropical stream in China.</title>
        <authorList>
            <person name="Lu H."/>
        </authorList>
    </citation>
    <scope>NUCLEOTIDE SEQUENCE [LARGE SCALE GENOMIC DNA]</scope>
    <source>
        <strain evidence="3 4">DS3</strain>
    </source>
</reference>
<evidence type="ECO:0000313" key="4">
    <source>
        <dbReference type="Proteomes" id="UP000448575"/>
    </source>
</evidence>
<feature type="signal peptide" evidence="2">
    <location>
        <begin position="1"/>
        <end position="18"/>
    </location>
</feature>
<keyword evidence="2" id="KW-0732">Signal</keyword>
<name>A0A6N9HET3_9BURK</name>
<dbReference type="AlphaFoldDB" id="A0A6N9HET3"/>
<comment type="caution">
    <text evidence="3">The sequence shown here is derived from an EMBL/GenBank/DDBJ whole genome shotgun (WGS) entry which is preliminary data.</text>
</comment>
<proteinExistence type="predicted"/>
<dbReference type="Proteomes" id="UP000448575">
    <property type="component" value="Unassembled WGS sequence"/>
</dbReference>
<accession>A0A6N9HET3</accession>
<gene>
    <name evidence="3" type="ORF">GTP41_07950</name>
</gene>
<evidence type="ECO:0000313" key="3">
    <source>
        <dbReference type="EMBL" id="MYN02034.1"/>
    </source>
</evidence>